<proteinExistence type="inferred from homology"/>
<keyword evidence="6" id="KW-1185">Reference proteome</keyword>
<gene>
    <name evidence="5" type="ORF">ET471_05905</name>
</gene>
<organism evidence="5 6">
    <name type="scientific">Xylanimonas protaetiae</name>
    <dbReference type="NCBI Taxonomy" id="2509457"/>
    <lineage>
        <taxon>Bacteria</taxon>
        <taxon>Bacillati</taxon>
        <taxon>Actinomycetota</taxon>
        <taxon>Actinomycetes</taxon>
        <taxon>Micrococcales</taxon>
        <taxon>Promicromonosporaceae</taxon>
        <taxon>Xylanimonas</taxon>
    </lineage>
</organism>
<comment type="similarity">
    <text evidence="1">Belongs to the bleomycin resistance protein family.</text>
</comment>
<dbReference type="OrthoDB" id="9798201at2"/>
<evidence type="ECO:0000259" key="4">
    <source>
        <dbReference type="PROSITE" id="PS51819"/>
    </source>
</evidence>
<keyword evidence="3" id="KW-0046">Antibiotic resistance</keyword>
<name>A0A4P6FDP2_9MICO</name>
<evidence type="ECO:0000256" key="2">
    <source>
        <dbReference type="ARBA" id="ARBA00021572"/>
    </source>
</evidence>
<evidence type="ECO:0000256" key="1">
    <source>
        <dbReference type="ARBA" id="ARBA00011051"/>
    </source>
</evidence>
<dbReference type="EMBL" id="CP035493">
    <property type="protein sequence ID" value="QAY71757.1"/>
    <property type="molecule type" value="Genomic_DNA"/>
</dbReference>
<dbReference type="AlphaFoldDB" id="A0A4P6FDP2"/>
<dbReference type="PROSITE" id="PS51819">
    <property type="entry name" value="VOC"/>
    <property type="match status" value="1"/>
</dbReference>
<reference evidence="5 6" key="1">
    <citation type="submission" date="2019-01" db="EMBL/GenBank/DDBJ databases">
        <title>Genome sequencing of strain FW10M-9.</title>
        <authorList>
            <person name="Heo J."/>
            <person name="Kim S.-J."/>
            <person name="Kim J.-S."/>
            <person name="Hong S.-B."/>
            <person name="Kwon S.-W."/>
        </authorList>
    </citation>
    <scope>NUCLEOTIDE SEQUENCE [LARGE SCALE GENOMIC DNA]</scope>
    <source>
        <strain evidence="5 6">FW10M-9</strain>
    </source>
</reference>
<feature type="domain" description="VOC" evidence="4">
    <location>
        <begin position="48"/>
        <end position="165"/>
    </location>
</feature>
<dbReference type="Gene3D" id="3.10.180.10">
    <property type="entry name" value="2,3-Dihydroxybiphenyl 1,2-Dioxygenase, domain 1"/>
    <property type="match status" value="1"/>
</dbReference>
<accession>A0A4P6FDP2</accession>
<evidence type="ECO:0000313" key="6">
    <source>
        <dbReference type="Proteomes" id="UP000292118"/>
    </source>
</evidence>
<sequence length="169" mass="18859">MTTEDLKRAARVLRTELGITHSRALELVAHQRGYKDWNTAAAMSEPAGLGAPVPVLRMSDVERTRELYVGFLRFRVVLEHRFEPGLPLYLRVERDGTRLDLSEHHGDGTPGSVVWIPVADVRGLQRELLATGYQHMRPGVDEEAPGGPTMTVVDPNQNVLRFAQPTRTA</sequence>
<dbReference type="KEGG" id="xya:ET471_05905"/>
<dbReference type="Pfam" id="PF20066">
    <property type="entry name" value="Glyoxalase_8"/>
    <property type="match status" value="1"/>
</dbReference>
<evidence type="ECO:0000256" key="3">
    <source>
        <dbReference type="ARBA" id="ARBA00023251"/>
    </source>
</evidence>
<protein>
    <recommendedName>
        <fullName evidence="2">Bleomycin resistance protein</fullName>
    </recommendedName>
</protein>
<dbReference type="SUPFAM" id="SSF54593">
    <property type="entry name" value="Glyoxalase/Bleomycin resistance protein/Dihydroxybiphenyl dioxygenase"/>
    <property type="match status" value="1"/>
</dbReference>
<dbReference type="InterPro" id="IPR037523">
    <property type="entry name" value="VOC_core"/>
</dbReference>
<evidence type="ECO:0000313" key="5">
    <source>
        <dbReference type="EMBL" id="QAY71757.1"/>
    </source>
</evidence>
<dbReference type="InterPro" id="IPR029068">
    <property type="entry name" value="Glyas_Bleomycin-R_OHBP_Dase"/>
</dbReference>
<dbReference type="InterPro" id="IPR045517">
    <property type="entry name" value="Glyoxalase_8"/>
</dbReference>
<dbReference type="Pfam" id="PF19581">
    <property type="entry name" value="Glyoxalase_7"/>
    <property type="match status" value="1"/>
</dbReference>
<dbReference type="Proteomes" id="UP000292118">
    <property type="component" value="Chromosome"/>
</dbReference>
<dbReference type="GO" id="GO:0046677">
    <property type="term" value="P:response to antibiotic"/>
    <property type="evidence" value="ECO:0007669"/>
    <property type="project" value="UniProtKB-KW"/>
</dbReference>
<dbReference type="InterPro" id="IPR000335">
    <property type="entry name" value="Bleomycin-R"/>
</dbReference>